<keyword evidence="2" id="KW-1185">Reference proteome</keyword>
<organism evidence="1 2">
    <name type="scientific">Methylovirgula ligni</name>
    <dbReference type="NCBI Taxonomy" id="569860"/>
    <lineage>
        <taxon>Bacteria</taxon>
        <taxon>Pseudomonadati</taxon>
        <taxon>Pseudomonadota</taxon>
        <taxon>Alphaproteobacteria</taxon>
        <taxon>Hyphomicrobiales</taxon>
        <taxon>Beijerinckiaceae</taxon>
        <taxon>Methylovirgula</taxon>
    </lineage>
</organism>
<dbReference type="Proteomes" id="UP000256900">
    <property type="component" value="Unassembled WGS sequence"/>
</dbReference>
<proteinExistence type="predicted"/>
<evidence type="ECO:0000313" key="2">
    <source>
        <dbReference type="Proteomes" id="UP000256900"/>
    </source>
</evidence>
<name>A0A3D9YL71_9HYPH</name>
<sequence length="103" mass="11100">MTPEQAREFRRLHERAADAISETLAALAVEARRLGVPPATLATLITSHGFHIASAAIESFIESNGHTATPEHFTRLAKLYSEKGVSESVECVIASHVAAPSRH</sequence>
<protein>
    <submittedName>
        <fullName evidence="1">Uncharacterized protein</fullName>
    </submittedName>
</protein>
<evidence type="ECO:0000313" key="1">
    <source>
        <dbReference type="EMBL" id="REF83284.1"/>
    </source>
</evidence>
<reference evidence="1 2" key="1">
    <citation type="submission" date="2018-08" db="EMBL/GenBank/DDBJ databases">
        <title>Genomic Encyclopedia of Type Strains, Phase IV (KMG-IV): sequencing the most valuable type-strain genomes for metagenomic binning, comparative biology and taxonomic classification.</title>
        <authorList>
            <person name="Goeker M."/>
        </authorList>
    </citation>
    <scope>NUCLEOTIDE SEQUENCE [LARGE SCALE GENOMIC DNA]</scope>
    <source>
        <strain evidence="1 2">BW863</strain>
    </source>
</reference>
<dbReference type="EMBL" id="QUMO01000006">
    <property type="protein sequence ID" value="REF83284.1"/>
    <property type="molecule type" value="Genomic_DNA"/>
</dbReference>
<dbReference type="RefSeq" id="WP_115837845.1">
    <property type="nucleotide sequence ID" value="NZ_CP025086.1"/>
</dbReference>
<accession>A0A3D9YL71</accession>
<gene>
    <name evidence="1" type="ORF">DES32_3200</name>
</gene>
<dbReference type="AlphaFoldDB" id="A0A3D9YL71"/>
<comment type="caution">
    <text evidence="1">The sequence shown here is derived from an EMBL/GenBank/DDBJ whole genome shotgun (WGS) entry which is preliminary data.</text>
</comment>